<organism evidence="3 4">
    <name type="scientific">Dorea hominis</name>
    <dbReference type="NCBI Taxonomy" id="2763040"/>
    <lineage>
        <taxon>Bacteria</taxon>
        <taxon>Bacillati</taxon>
        <taxon>Bacillota</taxon>
        <taxon>Clostridia</taxon>
        <taxon>Lachnospirales</taxon>
        <taxon>Lachnospiraceae</taxon>
        <taxon>Dorea</taxon>
    </lineage>
</organism>
<dbReference type="Pfam" id="PF03776">
    <property type="entry name" value="MinE"/>
    <property type="match status" value="1"/>
</dbReference>
<evidence type="ECO:0000256" key="1">
    <source>
        <dbReference type="ARBA" id="ARBA00008168"/>
    </source>
</evidence>
<protein>
    <submittedName>
        <fullName evidence="3">Cell division topological specificity factor MinE</fullName>
    </submittedName>
</protein>
<dbReference type="InterPro" id="IPR005527">
    <property type="entry name" value="MinE"/>
</dbReference>
<accession>A0ABR7ES24</accession>
<keyword evidence="3" id="KW-0132">Cell division</keyword>
<proteinExistence type="inferred from homology"/>
<dbReference type="Gene3D" id="3.30.1070.10">
    <property type="entry name" value="Cell division topological specificity factor MinE"/>
    <property type="match status" value="1"/>
</dbReference>
<dbReference type="RefSeq" id="WP_118287876.1">
    <property type="nucleotide sequence ID" value="NZ_JACOOY010000002.1"/>
</dbReference>
<comment type="caution">
    <text evidence="3">The sequence shown here is derived from an EMBL/GenBank/DDBJ whole genome shotgun (WGS) entry which is preliminary data.</text>
</comment>
<dbReference type="InterPro" id="IPR036707">
    <property type="entry name" value="MinE_sf"/>
</dbReference>
<keyword evidence="3" id="KW-0131">Cell cycle</keyword>
<gene>
    <name evidence="3" type="ORF">H8S07_02475</name>
</gene>
<dbReference type="GO" id="GO:0051301">
    <property type="term" value="P:cell division"/>
    <property type="evidence" value="ECO:0007669"/>
    <property type="project" value="UniProtKB-KW"/>
</dbReference>
<evidence type="ECO:0000313" key="3">
    <source>
        <dbReference type="EMBL" id="MBC5664153.1"/>
    </source>
</evidence>
<dbReference type="EMBL" id="JACOOY010000002">
    <property type="protein sequence ID" value="MBC5664153.1"/>
    <property type="molecule type" value="Genomic_DNA"/>
</dbReference>
<comment type="function">
    <text evidence="2">Prevents the cell division inhibition by proteins MinC and MinD at internal division sites while permitting inhibition at polar sites. This ensures cell division at the proper site by restricting the formation of a division septum at the midpoint of the long axis of the cell.</text>
</comment>
<keyword evidence="4" id="KW-1185">Reference proteome</keyword>
<evidence type="ECO:0000256" key="2">
    <source>
        <dbReference type="ARBA" id="ARBA00025265"/>
    </source>
</evidence>
<comment type="similarity">
    <text evidence="1">Belongs to the MinE family.</text>
</comment>
<name>A0ABR7ES24_9FIRM</name>
<reference evidence="3 4" key="1">
    <citation type="submission" date="2020-08" db="EMBL/GenBank/DDBJ databases">
        <title>Genome public.</title>
        <authorList>
            <person name="Liu C."/>
            <person name="Sun Q."/>
        </authorList>
    </citation>
    <scope>NUCLEOTIDE SEQUENCE [LARGE SCALE GENOMIC DNA]</scope>
    <source>
        <strain evidence="3 4">NSJ-36</strain>
    </source>
</reference>
<dbReference type="Proteomes" id="UP000647235">
    <property type="component" value="Unassembled WGS sequence"/>
</dbReference>
<sequence length="70" mass="8266">MLKKSSVFVAKNRLKALVTSDRVKCTPDSYDKICRELYETLSKYMEFTEEDFKVEIFRTQILISFSGEEE</sequence>
<evidence type="ECO:0000313" key="4">
    <source>
        <dbReference type="Proteomes" id="UP000647235"/>
    </source>
</evidence>